<dbReference type="InterPro" id="IPR000719">
    <property type="entry name" value="Prot_kinase_dom"/>
</dbReference>
<keyword evidence="7" id="KW-1185">Reference proteome</keyword>
<evidence type="ECO:0000256" key="1">
    <source>
        <dbReference type="ARBA" id="ARBA00022741"/>
    </source>
</evidence>
<dbReference type="PROSITE" id="PS50011">
    <property type="entry name" value="PROTEIN_KINASE_DOM"/>
    <property type="match status" value="1"/>
</dbReference>
<reference evidence="6 7" key="1">
    <citation type="journal article" date="2013" name="Science">
        <title>Pandoraviruses: amoeba viruses with genomes up to 2.5 Mb reaching that of parasitic eukaryotes.</title>
        <authorList>
            <person name="Philippe N."/>
            <person name="Legendre M."/>
            <person name="Doutre G."/>
            <person name="Coute Y."/>
            <person name="Poirot O."/>
            <person name="Lescot M."/>
            <person name="Arslan D."/>
            <person name="Seltzer V."/>
            <person name="Bertaux L."/>
            <person name="Bruley C."/>
            <person name="Garin J."/>
            <person name="Claverie J.M."/>
            <person name="Abergel C."/>
        </authorList>
    </citation>
    <scope>NUCLEOTIDE SEQUENCE [LARGE SCALE GENOMIC DNA]</scope>
</reference>
<keyword evidence="6" id="KW-0418">Kinase</keyword>
<dbReference type="PANTHER" id="PTHR24055">
    <property type="entry name" value="MITOGEN-ACTIVATED PROTEIN KINASE"/>
    <property type="match status" value="1"/>
</dbReference>
<sequence length="942" mass="99463">MEETTHSAHTAPRDPVTRIMTWTSAGWTARDLDADEASLRRRRHKVPNPAACLVVDRRSKRAADPPAPPSASKRRRTMGPPPLPMMSTRSVSEGSAKRGSTHQQPQPKQIVPSRSKRATVETVAAIVGTVGTAGGGGDSADTARTSTSKTRPPPKRAPPCDAATPTPATTTTTKGQKQKEIRLLAQVPPRRWKRVRPLGCGTFGCVHEVRHPTTGERVALKEMGLLPNDYRGSRDGPPASAFRPGVSPASAHMVFRELAAAAALAGHPSVVAVRDARLAMVRAGVGTGGIECALLMDLMDGHLGRVIKTMAGRGGCGGSLASSSSFSASSTVSDASSSSLGSASISSSMASPTSLIDLTGASPRSAPHGSACPFELRVHVARLVAKDILPALAFMHDRLGLAHRDIKPNNILYTGDVASDTLRFRLSDFGLARFVRRPGPEICETGVRRQRRRRQALAPGDTGTPSPVAPTATPKTNTKSTRPATDPPSGVAPFVARFTANVVTHLYKPPEVLLHYGTRRAVERGLAYGCAVDMWSFGVVLMEVLAGGHLTPSEPEETLVHRVRAVFRLDGPPRPHLVRDLVRAMAARAATGRSGVGSIPRTSSADADSDGDGEPYADLIDLIERLLCVDPQRRISAAAALAHPFVASDAAGDSSAQDYCGHDAASGADDASARPPVCRPNRGDRHADDIVDADDPIKGTDGGDNNKLDADDGGGPTTPDAAMDWSEHEGRHDSRHDMPRFLPLCAYRALASGVARADERPRAGDPSIKTPTLAARRVAVTRACTFADRHDLNAYTVASAVAMLDHYLEGGVAPSVATEWSCSDEAILVAMAGALFVACGLYECQWPTHDQFAALAVVPPSWYAVDRRAPSGAVRTPPSDAALRAGVSLFDSLSHLTPHPDTVAALVDGSVALAAARGDASPWRAVSTTLSRYPPSLTLTRR</sequence>
<dbReference type="GeneID" id="16606000"/>
<feature type="region of interest" description="Disordered" evidence="4">
    <location>
        <begin position="593"/>
        <end position="612"/>
    </location>
</feature>
<keyword evidence="6" id="KW-0808">Transferase</keyword>
<organism evidence="6 7">
    <name type="scientific">Pandoravirus salinus</name>
    <dbReference type="NCBI Taxonomy" id="1349410"/>
    <lineage>
        <taxon>Viruses</taxon>
        <taxon>Pandoravirus</taxon>
    </lineage>
</organism>
<dbReference type="EMBL" id="KC977571">
    <property type="protein sequence ID" value="AGO84213.2"/>
    <property type="molecule type" value="Genomic_DNA"/>
</dbReference>
<feature type="region of interest" description="Disordered" evidence="4">
    <location>
        <begin position="130"/>
        <end position="178"/>
    </location>
</feature>
<accession>S4VV20</accession>
<keyword evidence="1 3" id="KW-0547">Nucleotide-binding</keyword>
<evidence type="ECO:0000313" key="6">
    <source>
        <dbReference type="EMBL" id="AGO84213.2"/>
    </source>
</evidence>
<feature type="domain" description="Protein kinase" evidence="5">
    <location>
        <begin position="192"/>
        <end position="646"/>
    </location>
</feature>
<feature type="compositionally biased region" description="Basic and acidic residues" evidence="4">
    <location>
        <begin position="725"/>
        <end position="734"/>
    </location>
</feature>
<evidence type="ECO:0000313" key="7">
    <source>
        <dbReference type="Proteomes" id="UP000204584"/>
    </source>
</evidence>
<dbReference type="PROSITE" id="PS00108">
    <property type="entry name" value="PROTEIN_KINASE_ST"/>
    <property type="match status" value="1"/>
</dbReference>
<feature type="binding site" evidence="3">
    <location>
        <position position="221"/>
    </location>
    <ligand>
        <name>ATP</name>
        <dbReference type="ChEBI" id="CHEBI:30616"/>
    </ligand>
</feature>
<dbReference type="InterPro" id="IPR017441">
    <property type="entry name" value="Protein_kinase_ATP_BS"/>
</dbReference>
<feature type="region of interest" description="Disordered" evidence="4">
    <location>
        <begin position="662"/>
        <end position="734"/>
    </location>
</feature>
<gene>
    <name evidence="6" type="ORF">psal_cds_456</name>
</gene>
<evidence type="ECO:0000256" key="3">
    <source>
        <dbReference type="PROSITE-ProRule" id="PRU10141"/>
    </source>
</evidence>
<dbReference type="Proteomes" id="UP000204584">
    <property type="component" value="Segment"/>
</dbReference>
<name>S4VV20_9VIRU</name>
<feature type="compositionally biased region" description="Polar residues" evidence="4">
    <location>
        <begin position="473"/>
        <end position="483"/>
    </location>
</feature>
<dbReference type="KEGG" id="vg:16606000"/>
<dbReference type="SMART" id="SM00220">
    <property type="entry name" value="S_TKc"/>
    <property type="match status" value="1"/>
</dbReference>
<dbReference type="InterPro" id="IPR050117">
    <property type="entry name" value="MAPK"/>
</dbReference>
<dbReference type="SUPFAM" id="SSF56112">
    <property type="entry name" value="Protein kinase-like (PK-like)"/>
    <property type="match status" value="1"/>
</dbReference>
<dbReference type="RefSeq" id="YP_008437283.2">
    <property type="nucleotide sequence ID" value="NC_022098.1"/>
</dbReference>
<dbReference type="Pfam" id="PF00069">
    <property type="entry name" value="Pkinase"/>
    <property type="match status" value="2"/>
</dbReference>
<feature type="region of interest" description="Disordered" evidence="4">
    <location>
        <begin position="38"/>
        <end position="118"/>
    </location>
</feature>
<evidence type="ECO:0000259" key="5">
    <source>
        <dbReference type="PROSITE" id="PS50011"/>
    </source>
</evidence>
<keyword evidence="2 3" id="KW-0067">ATP-binding</keyword>
<dbReference type="GO" id="GO:0005524">
    <property type="term" value="F:ATP binding"/>
    <property type="evidence" value="ECO:0007669"/>
    <property type="project" value="UniProtKB-UniRule"/>
</dbReference>
<feature type="region of interest" description="Disordered" evidence="4">
    <location>
        <begin position="447"/>
        <end position="488"/>
    </location>
</feature>
<protein>
    <submittedName>
        <fullName evidence="6">Protein kinase</fullName>
    </submittedName>
</protein>
<evidence type="ECO:0000256" key="2">
    <source>
        <dbReference type="ARBA" id="ARBA00022840"/>
    </source>
</evidence>
<dbReference type="InterPro" id="IPR011009">
    <property type="entry name" value="Kinase-like_dom_sf"/>
</dbReference>
<dbReference type="Gene3D" id="1.10.510.10">
    <property type="entry name" value="Transferase(Phosphotransferase) domain 1"/>
    <property type="match status" value="2"/>
</dbReference>
<dbReference type="PROSITE" id="PS00107">
    <property type="entry name" value="PROTEIN_KINASE_ATP"/>
    <property type="match status" value="1"/>
</dbReference>
<evidence type="ECO:0000256" key="4">
    <source>
        <dbReference type="SAM" id="MobiDB-lite"/>
    </source>
</evidence>
<dbReference type="InterPro" id="IPR008271">
    <property type="entry name" value="Ser/Thr_kinase_AS"/>
</dbReference>
<dbReference type="GO" id="GO:0004672">
    <property type="term" value="F:protein kinase activity"/>
    <property type="evidence" value="ECO:0007669"/>
    <property type="project" value="InterPro"/>
</dbReference>
<feature type="compositionally biased region" description="Low complexity" evidence="4">
    <location>
        <begin position="159"/>
        <end position="173"/>
    </location>
</feature>
<proteinExistence type="predicted"/>